<reference evidence="1 2" key="1">
    <citation type="journal article" date="2018" name="Nat. Ecol. Evol.">
        <title>Shark genomes provide insights into elasmobranch evolution and the origin of vertebrates.</title>
        <authorList>
            <person name="Hara Y"/>
            <person name="Yamaguchi K"/>
            <person name="Onimaru K"/>
            <person name="Kadota M"/>
            <person name="Koyanagi M"/>
            <person name="Keeley SD"/>
            <person name="Tatsumi K"/>
            <person name="Tanaka K"/>
            <person name="Motone F"/>
            <person name="Kageyama Y"/>
            <person name="Nozu R"/>
            <person name="Adachi N"/>
            <person name="Nishimura O"/>
            <person name="Nakagawa R"/>
            <person name="Tanegashima C"/>
            <person name="Kiyatake I"/>
            <person name="Matsumoto R"/>
            <person name="Murakumo K"/>
            <person name="Nishida K"/>
            <person name="Terakita A"/>
            <person name="Kuratani S"/>
            <person name="Sato K"/>
            <person name="Hyodo S Kuraku.S."/>
        </authorList>
    </citation>
    <scope>NUCLEOTIDE SEQUENCE [LARGE SCALE GENOMIC DNA]</scope>
</reference>
<dbReference type="EMBL" id="BEZZ01000727">
    <property type="protein sequence ID" value="GCC35650.1"/>
    <property type="molecule type" value="Genomic_DNA"/>
</dbReference>
<evidence type="ECO:0000313" key="2">
    <source>
        <dbReference type="Proteomes" id="UP000287033"/>
    </source>
</evidence>
<accession>A0A401SZ44</accession>
<organism evidence="1 2">
    <name type="scientific">Chiloscyllium punctatum</name>
    <name type="common">Brownbanded bambooshark</name>
    <name type="synonym">Hemiscyllium punctatum</name>
    <dbReference type="NCBI Taxonomy" id="137246"/>
    <lineage>
        <taxon>Eukaryota</taxon>
        <taxon>Metazoa</taxon>
        <taxon>Chordata</taxon>
        <taxon>Craniata</taxon>
        <taxon>Vertebrata</taxon>
        <taxon>Chondrichthyes</taxon>
        <taxon>Elasmobranchii</taxon>
        <taxon>Galeomorphii</taxon>
        <taxon>Galeoidea</taxon>
        <taxon>Orectolobiformes</taxon>
        <taxon>Hemiscylliidae</taxon>
        <taxon>Chiloscyllium</taxon>
    </lineage>
</organism>
<keyword evidence="2" id="KW-1185">Reference proteome</keyword>
<gene>
    <name evidence="1" type="ORF">chiPu_0014137</name>
</gene>
<name>A0A401SZ44_CHIPU</name>
<evidence type="ECO:0000313" key="1">
    <source>
        <dbReference type="EMBL" id="GCC35650.1"/>
    </source>
</evidence>
<dbReference type="OrthoDB" id="8445182at2759"/>
<comment type="caution">
    <text evidence="1">The sequence shown here is derived from an EMBL/GenBank/DDBJ whole genome shotgun (WGS) entry which is preliminary data.</text>
</comment>
<sequence length="212" mass="24214">MGLASLPRNALSSWTVPYHLSFVEKFMKKNTFDHKSIRKWSARSVLETLREKERADPVEWFPEQTVKAIWQNASSPELSNKHQDVAWLVVRRVLTVRSFMHARTLSRTTCCPRSGCRGRDCHTPPSGMCLRRRSLESNAVVFVEVHPEQHRDAGLRAIRPVPQDAHRDKHQLCLEDHQLGEGRSLGGLKPVNLPAEGVSVVDWHIPRSRTTC</sequence>
<dbReference type="Proteomes" id="UP000287033">
    <property type="component" value="Unassembled WGS sequence"/>
</dbReference>
<protein>
    <submittedName>
        <fullName evidence="1">Uncharacterized protein</fullName>
    </submittedName>
</protein>
<dbReference type="AlphaFoldDB" id="A0A401SZ44"/>
<proteinExistence type="predicted"/>